<comment type="function">
    <text evidence="10">Catalyzes the transfer of an acyl group from acyl-phosphate (acyl-PO(4)) to glycerol-3-phosphate (G3P) to form lysophosphatidic acid (LPA). This enzyme utilizes acyl-phosphate as fatty acyl donor, but not acyl-CoA or acyl-ACP.</text>
</comment>
<evidence type="ECO:0000256" key="3">
    <source>
        <dbReference type="ARBA" id="ARBA00022679"/>
    </source>
</evidence>
<evidence type="ECO:0000313" key="12">
    <source>
        <dbReference type="Proteomes" id="UP000626786"/>
    </source>
</evidence>
<evidence type="ECO:0000256" key="7">
    <source>
        <dbReference type="ARBA" id="ARBA00023136"/>
    </source>
</evidence>
<protein>
    <recommendedName>
        <fullName evidence="10">Glycerol-3-phosphate acyltransferase</fullName>
    </recommendedName>
    <alternativeName>
        <fullName evidence="10">Acyl-PO4 G3P acyltransferase</fullName>
    </alternativeName>
    <alternativeName>
        <fullName evidence="10">Acyl-phosphate--glycerol-3-phosphate acyltransferase</fullName>
    </alternativeName>
    <alternativeName>
        <fullName evidence="10">G3P acyltransferase</fullName>
        <shortName evidence="10">GPAT</shortName>
        <ecNumber evidence="10">2.3.1.275</ecNumber>
    </alternativeName>
    <alternativeName>
        <fullName evidence="10">Lysophosphatidic acid synthase</fullName>
        <shortName evidence="10">LPA synthase</shortName>
    </alternativeName>
</protein>
<comment type="subunit">
    <text evidence="10">Probably interacts with PlsX.</text>
</comment>
<dbReference type="InterPro" id="IPR003811">
    <property type="entry name" value="G3P_acylTferase_PlsY"/>
</dbReference>
<feature type="transmembrane region" description="Helical" evidence="10">
    <location>
        <begin position="81"/>
        <end position="99"/>
    </location>
</feature>
<sequence length="195" mass="21254">MNVGIAILLLAAYGVGNLLTATLIGRHLFASDVRSEGSRNPGARNMGRVFGKKAFVLTFVCDALKGVVVVLVTRWLGYNDIVQLLALFAVMLGHIFPAAHRFKGGQGVSTFIGGMLAFNPFVVGQFVVAFLVLQPFLKSFSATGLTAMSLSPVFLYVVTYDQRQTATCVLVIALLLFAHREDFQDRFMNKDSRTS</sequence>
<evidence type="ECO:0000313" key="11">
    <source>
        <dbReference type="EMBL" id="MBD7984017.1"/>
    </source>
</evidence>
<comment type="similarity">
    <text evidence="10">Belongs to the PlsY family.</text>
</comment>
<keyword evidence="5 10" id="KW-1133">Transmembrane helix</keyword>
<dbReference type="Pfam" id="PF02660">
    <property type="entry name" value="G3P_acyltransf"/>
    <property type="match status" value="1"/>
</dbReference>
<keyword evidence="1 10" id="KW-1003">Cell membrane</keyword>
<comment type="subcellular location">
    <subcellularLocation>
        <location evidence="10">Cell membrane</location>
        <topology evidence="10">Multi-pass membrane protein</topology>
    </subcellularLocation>
</comment>
<evidence type="ECO:0000256" key="10">
    <source>
        <dbReference type="HAMAP-Rule" id="MF_01043"/>
    </source>
</evidence>
<dbReference type="Proteomes" id="UP000626786">
    <property type="component" value="Unassembled WGS sequence"/>
</dbReference>
<comment type="catalytic activity">
    <reaction evidence="10">
        <text>an acyl phosphate + sn-glycerol 3-phosphate = a 1-acyl-sn-glycero-3-phosphate + phosphate</text>
        <dbReference type="Rhea" id="RHEA:34075"/>
        <dbReference type="ChEBI" id="CHEBI:43474"/>
        <dbReference type="ChEBI" id="CHEBI:57597"/>
        <dbReference type="ChEBI" id="CHEBI:57970"/>
        <dbReference type="ChEBI" id="CHEBI:59918"/>
        <dbReference type="EC" id="2.3.1.275"/>
    </reaction>
</comment>
<dbReference type="PANTHER" id="PTHR30309:SF0">
    <property type="entry name" value="GLYCEROL-3-PHOSPHATE ACYLTRANSFERASE-RELATED"/>
    <property type="match status" value="1"/>
</dbReference>
<keyword evidence="7 10" id="KW-0472">Membrane</keyword>
<organism evidence="11 12">
    <name type="scientific">Sporosarcina quadrami</name>
    <dbReference type="NCBI Taxonomy" id="2762234"/>
    <lineage>
        <taxon>Bacteria</taxon>
        <taxon>Bacillati</taxon>
        <taxon>Bacillota</taxon>
        <taxon>Bacilli</taxon>
        <taxon>Bacillales</taxon>
        <taxon>Caryophanaceae</taxon>
        <taxon>Sporosarcina</taxon>
    </lineage>
</organism>
<dbReference type="GO" id="GO:0016746">
    <property type="term" value="F:acyltransferase activity"/>
    <property type="evidence" value="ECO:0007669"/>
    <property type="project" value="UniProtKB-KW"/>
</dbReference>
<feature type="transmembrane region" description="Helical" evidence="10">
    <location>
        <begin position="111"/>
        <end position="133"/>
    </location>
</feature>
<evidence type="ECO:0000256" key="2">
    <source>
        <dbReference type="ARBA" id="ARBA00022516"/>
    </source>
</evidence>
<evidence type="ECO:0000256" key="1">
    <source>
        <dbReference type="ARBA" id="ARBA00022475"/>
    </source>
</evidence>
<dbReference type="SMART" id="SM01207">
    <property type="entry name" value="G3P_acyltransf"/>
    <property type="match status" value="1"/>
</dbReference>
<keyword evidence="4 10" id="KW-0812">Transmembrane</keyword>
<dbReference type="EC" id="2.3.1.275" evidence="10"/>
<feature type="transmembrane region" description="Helical" evidence="10">
    <location>
        <begin position="6"/>
        <end position="29"/>
    </location>
</feature>
<dbReference type="HAMAP" id="MF_01043">
    <property type="entry name" value="PlsY"/>
    <property type="match status" value="1"/>
</dbReference>
<keyword evidence="11" id="KW-0012">Acyltransferase</keyword>
<accession>A0ABR8U7K2</accession>
<evidence type="ECO:0000256" key="4">
    <source>
        <dbReference type="ARBA" id="ARBA00022692"/>
    </source>
</evidence>
<evidence type="ECO:0000256" key="5">
    <source>
        <dbReference type="ARBA" id="ARBA00022989"/>
    </source>
</evidence>
<evidence type="ECO:0000256" key="6">
    <source>
        <dbReference type="ARBA" id="ARBA00023098"/>
    </source>
</evidence>
<dbReference type="EMBL" id="JACSQN010000004">
    <property type="protein sequence ID" value="MBD7984017.1"/>
    <property type="molecule type" value="Genomic_DNA"/>
</dbReference>
<name>A0ABR8U7K2_9BACL</name>
<dbReference type="PANTHER" id="PTHR30309">
    <property type="entry name" value="INNER MEMBRANE PROTEIN YGIH"/>
    <property type="match status" value="1"/>
</dbReference>
<keyword evidence="9 10" id="KW-1208">Phospholipid metabolism</keyword>
<feature type="transmembrane region" description="Helical" evidence="10">
    <location>
        <begin position="54"/>
        <end position="75"/>
    </location>
</feature>
<comment type="pathway">
    <text evidence="10">Lipid metabolism; phospholipid metabolism.</text>
</comment>
<reference evidence="11 12" key="1">
    <citation type="submission" date="2020-08" db="EMBL/GenBank/DDBJ databases">
        <title>A Genomic Blueprint of the Chicken Gut Microbiome.</title>
        <authorList>
            <person name="Gilroy R."/>
            <person name="Ravi A."/>
            <person name="Getino M."/>
            <person name="Pursley I."/>
            <person name="Horton D.L."/>
            <person name="Alikhan N.-F."/>
            <person name="Baker D."/>
            <person name="Gharbi K."/>
            <person name="Hall N."/>
            <person name="Watson M."/>
            <person name="Adriaenssens E.M."/>
            <person name="Foster-Nyarko E."/>
            <person name="Jarju S."/>
            <person name="Secka A."/>
            <person name="Antonio M."/>
            <person name="Oren A."/>
            <person name="Chaudhuri R."/>
            <person name="La Ragione R.M."/>
            <person name="Hildebrand F."/>
            <person name="Pallen M.J."/>
        </authorList>
    </citation>
    <scope>NUCLEOTIDE SEQUENCE [LARGE SCALE GENOMIC DNA]</scope>
    <source>
        <strain evidence="11 12">Sa2YVA2</strain>
    </source>
</reference>
<keyword evidence="2 10" id="KW-0444">Lipid biosynthesis</keyword>
<comment type="caution">
    <text evidence="11">The sequence shown here is derived from an EMBL/GenBank/DDBJ whole genome shotgun (WGS) entry which is preliminary data.</text>
</comment>
<keyword evidence="3 10" id="KW-0808">Transferase</keyword>
<keyword evidence="8 10" id="KW-0594">Phospholipid biosynthesis</keyword>
<evidence type="ECO:0000256" key="8">
    <source>
        <dbReference type="ARBA" id="ARBA00023209"/>
    </source>
</evidence>
<proteinExistence type="inferred from homology"/>
<keyword evidence="6 10" id="KW-0443">Lipid metabolism</keyword>
<keyword evidence="12" id="KW-1185">Reference proteome</keyword>
<evidence type="ECO:0000256" key="9">
    <source>
        <dbReference type="ARBA" id="ARBA00023264"/>
    </source>
</evidence>
<gene>
    <name evidence="10" type="primary">plsY</name>
    <name evidence="11" type="ORF">H9649_05455</name>
</gene>